<accession>A0A239ENV3</accession>
<proteinExistence type="predicted"/>
<evidence type="ECO:0000313" key="3">
    <source>
        <dbReference type="Proteomes" id="UP000198440"/>
    </source>
</evidence>
<evidence type="ECO:0000256" key="1">
    <source>
        <dbReference type="SAM" id="MobiDB-lite"/>
    </source>
</evidence>
<dbReference type="AlphaFoldDB" id="A0A239ENV3"/>
<gene>
    <name evidence="2" type="ORF">SAMN04488078_10166</name>
</gene>
<reference evidence="2 3" key="1">
    <citation type="submission" date="2017-06" db="EMBL/GenBank/DDBJ databases">
        <authorList>
            <person name="Kim H.J."/>
            <person name="Triplett B.A."/>
        </authorList>
    </citation>
    <scope>NUCLEOTIDE SEQUENCE [LARGE SCALE GENOMIC DNA]</scope>
    <source>
        <strain evidence="2 3">DSM 11445</strain>
    </source>
</reference>
<evidence type="ECO:0000313" key="2">
    <source>
        <dbReference type="EMBL" id="SNS46229.1"/>
    </source>
</evidence>
<dbReference type="Proteomes" id="UP000198440">
    <property type="component" value="Unassembled WGS sequence"/>
</dbReference>
<dbReference type="EMBL" id="FZON01000016">
    <property type="protein sequence ID" value="SNS46229.1"/>
    <property type="molecule type" value="Genomic_DNA"/>
</dbReference>
<organism evidence="2 3">
    <name type="scientific">Antarctobacter heliothermus</name>
    <dbReference type="NCBI Taxonomy" id="74033"/>
    <lineage>
        <taxon>Bacteria</taxon>
        <taxon>Pseudomonadati</taxon>
        <taxon>Pseudomonadota</taxon>
        <taxon>Alphaproteobacteria</taxon>
        <taxon>Rhodobacterales</taxon>
        <taxon>Roseobacteraceae</taxon>
        <taxon>Antarctobacter</taxon>
    </lineage>
</organism>
<name>A0A239ENV3_9RHOB</name>
<sequence length="53" mass="5555">MTLDLIRLSPFVLAAVIAMPLPVSAQETSGPAPIELAQSNLPPQGEPGDKRCL</sequence>
<feature type="region of interest" description="Disordered" evidence="1">
    <location>
        <begin position="25"/>
        <end position="53"/>
    </location>
</feature>
<protein>
    <submittedName>
        <fullName evidence="2">Uncharacterized protein</fullName>
    </submittedName>
</protein>